<keyword evidence="2" id="KW-0548">Nucleotidyltransferase</keyword>
<dbReference type="RefSeq" id="WP_009533038.1">
    <property type="nucleotide sequence ID" value="NZ_JH590863.1"/>
</dbReference>
<dbReference type="InterPro" id="IPR029044">
    <property type="entry name" value="Nucleotide-diphossugar_trans"/>
</dbReference>
<evidence type="ECO:0000313" key="5">
    <source>
        <dbReference type="EMBL" id="EHO16506.1"/>
    </source>
</evidence>
<dbReference type="Gene3D" id="3.90.550.10">
    <property type="entry name" value="Spore Coat Polysaccharide Biosynthesis Protein SpsA, Chain A"/>
    <property type="match status" value="1"/>
</dbReference>
<dbReference type="Proteomes" id="UP000018466">
    <property type="component" value="Unassembled WGS sequence"/>
</dbReference>
<dbReference type="AlphaFoldDB" id="A0AA36Y4E3"/>
<evidence type="ECO:0000256" key="2">
    <source>
        <dbReference type="ARBA" id="ARBA00022695"/>
    </source>
</evidence>
<keyword evidence="6" id="KW-1185">Reference proteome</keyword>
<dbReference type="EMBL" id="AGEL01000007">
    <property type="protein sequence ID" value="EHO16506.1"/>
    <property type="molecule type" value="Genomic_DNA"/>
</dbReference>
<dbReference type="PANTHER" id="PTHR43584:SF5">
    <property type="entry name" value="PROTEIN LICC"/>
    <property type="match status" value="1"/>
</dbReference>
<reference evidence="5 6" key="1">
    <citation type="submission" date="2011-10" db="EMBL/GenBank/DDBJ databases">
        <title>The Genome Sequence of Lachnospiraceae bacterium ACC2.</title>
        <authorList>
            <consortium name="The Broad Institute Genome Sequencing Platform"/>
            <person name="Earl A."/>
            <person name="Ward D."/>
            <person name="Feldgarden M."/>
            <person name="Gevers D."/>
            <person name="Sizova M."/>
            <person name="Hazen A."/>
            <person name="Epstein S."/>
            <person name="Young S.K."/>
            <person name="Zeng Q."/>
            <person name="Gargeya S."/>
            <person name="Fitzgerald M."/>
            <person name="Haas B."/>
            <person name="Abouelleil A."/>
            <person name="Alvarado L."/>
            <person name="Arachchi H.M."/>
            <person name="Berlin A."/>
            <person name="Brown A."/>
            <person name="Chapman S.B."/>
            <person name="Chen Z."/>
            <person name="Dunbar C."/>
            <person name="Freedman E."/>
            <person name="Gearin G."/>
            <person name="Goldberg J."/>
            <person name="Griggs A."/>
            <person name="Gujja S."/>
            <person name="Heiman D."/>
            <person name="Howarth C."/>
            <person name="Larson L."/>
            <person name="Lui A."/>
            <person name="MacDonald P.J.P."/>
            <person name="Montmayeur A."/>
            <person name="Murphy C."/>
            <person name="Neiman D."/>
            <person name="Pearson M."/>
            <person name="Priest M."/>
            <person name="Roberts A."/>
            <person name="Saif S."/>
            <person name="Shea T."/>
            <person name="Shenoy N."/>
            <person name="Sisk P."/>
            <person name="Stolte C."/>
            <person name="Sykes S."/>
            <person name="Wortman J."/>
            <person name="Nusbaum C."/>
            <person name="Birren B."/>
        </authorList>
    </citation>
    <scope>NUCLEOTIDE SEQUENCE [LARGE SCALE GENOMIC DNA]</scope>
    <source>
        <strain evidence="5 6">ACC2</strain>
    </source>
</reference>
<dbReference type="Pfam" id="PF12804">
    <property type="entry name" value="NTP_transf_3"/>
    <property type="match status" value="1"/>
</dbReference>
<dbReference type="InterPro" id="IPR002575">
    <property type="entry name" value="Aminoglycoside_PTrfase"/>
</dbReference>
<dbReference type="Pfam" id="PF01636">
    <property type="entry name" value="APH"/>
    <property type="match status" value="1"/>
</dbReference>
<feature type="domain" description="Aminoglycoside phosphotransferase" evidence="3">
    <location>
        <begin position="328"/>
        <end position="533"/>
    </location>
</feature>
<comment type="caution">
    <text evidence="5">The sequence shown here is derived from an EMBL/GenBank/DDBJ whole genome shotgun (WGS) entry which is preliminary data.</text>
</comment>
<dbReference type="Gene3D" id="3.30.200.20">
    <property type="entry name" value="Phosphorylase Kinase, domain 1"/>
    <property type="match status" value="1"/>
</dbReference>
<name>A0AA36Y4E3_9FIRM</name>
<organism evidence="5 6">
    <name type="scientific">Stomatobaculum longum</name>
    <dbReference type="NCBI Taxonomy" id="796942"/>
    <lineage>
        <taxon>Bacteria</taxon>
        <taxon>Bacillati</taxon>
        <taxon>Bacillota</taxon>
        <taxon>Clostridia</taxon>
        <taxon>Lachnospirales</taxon>
        <taxon>Lachnospiraceae</taxon>
        <taxon>Stomatobaculum</taxon>
    </lineage>
</organism>
<evidence type="ECO:0000259" key="3">
    <source>
        <dbReference type="Pfam" id="PF01636"/>
    </source>
</evidence>
<dbReference type="CDD" id="cd05151">
    <property type="entry name" value="ChoK-like"/>
    <property type="match status" value="1"/>
</dbReference>
<evidence type="ECO:0008006" key="7">
    <source>
        <dbReference type="Google" id="ProtNLM"/>
    </source>
</evidence>
<dbReference type="InterPro" id="IPR011009">
    <property type="entry name" value="Kinase-like_dom_sf"/>
</dbReference>
<gene>
    <name evidence="5" type="ORF">HMPREF9623_01205</name>
</gene>
<accession>A0AA36Y4E3</accession>
<keyword evidence="1" id="KW-0808">Transferase</keyword>
<dbReference type="InterPro" id="IPR050065">
    <property type="entry name" value="GlmU-like"/>
</dbReference>
<feature type="domain" description="MobA-like NTP transferase" evidence="4">
    <location>
        <begin position="72"/>
        <end position="173"/>
    </location>
</feature>
<sequence>MDKLAFLLRELAAEPALTQRALAFRLRSSLGSVNALCAEAKEKGLLTETAASGQQLTEAGFAYLLPYRVDGAVILAAGFGSRFVPLTYERPKGLLKVSGERMIERQLRQLREVGITDITLVVGYLKEAFEYLIDKYGVKLLYNPDYATMNNISSVYRAAQLFEGRNMYLLSSDNWMRENLFHTYEPGSWYAAVHADGETREWVLHYNKKDLITSVEIGGRDADVMYGPVYLSRDFSAVLLPALKEAYRTPGKEQYYWENVYLDLLAAKKAPPLSVNLQPDGVIYEFENLEELRAFDASYRDHSDSKAMALIAEVLKVPESEITGIECLKAGMTNRSFLFRVKGKAYICRIPGEGTAQLIDRKAEGECYRAIAPLHLAEELIYFNPDNGYKISVYYENARTADPDSESDLRACMAVLKKLHEAPCRVSQRFDLGERIAFYESLCLKKGEIPFLDYAEVREKMNRLLTWIHSLQRPETLSHIDPVYANFLFTGEGIKLIDWEYAGMADPLIDFAMATIYAEKDFGYAFRLLDYYGDTDVPRDKAEQLVTAYMALGGFLWALWAVYKEALGVSFGTYPLTQYRYAKEGYRRFTERESDADSL</sequence>
<dbReference type="GeneID" id="86940965"/>
<evidence type="ECO:0000259" key="4">
    <source>
        <dbReference type="Pfam" id="PF12804"/>
    </source>
</evidence>
<dbReference type="GO" id="GO:0016779">
    <property type="term" value="F:nucleotidyltransferase activity"/>
    <property type="evidence" value="ECO:0007669"/>
    <property type="project" value="UniProtKB-KW"/>
</dbReference>
<dbReference type="SUPFAM" id="SSF53448">
    <property type="entry name" value="Nucleotide-diphospho-sugar transferases"/>
    <property type="match status" value="1"/>
</dbReference>
<evidence type="ECO:0000313" key="6">
    <source>
        <dbReference type="Proteomes" id="UP000018466"/>
    </source>
</evidence>
<evidence type="ECO:0000256" key="1">
    <source>
        <dbReference type="ARBA" id="ARBA00022679"/>
    </source>
</evidence>
<protein>
    <recommendedName>
        <fullName evidence="7">MobA-like NTP transferase domain-containing protein</fullName>
    </recommendedName>
</protein>
<dbReference type="PANTHER" id="PTHR43584">
    <property type="entry name" value="NUCLEOTIDYL TRANSFERASE"/>
    <property type="match status" value="1"/>
</dbReference>
<dbReference type="Gene3D" id="3.90.1200.10">
    <property type="match status" value="1"/>
</dbReference>
<proteinExistence type="predicted"/>
<dbReference type="SUPFAM" id="SSF56112">
    <property type="entry name" value="Protein kinase-like (PK-like)"/>
    <property type="match status" value="1"/>
</dbReference>
<dbReference type="InterPro" id="IPR025877">
    <property type="entry name" value="MobA-like_NTP_Trfase"/>
</dbReference>
<dbReference type="CDD" id="cd02523">
    <property type="entry name" value="PC_cytidylyltransferase"/>
    <property type="match status" value="1"/>
</dbReference>